<evidence type="ECO:0000256" key="1">
    <source>
        <dbReference type="ARBA" id="ARBA00022833"/>
    </source>
</evidence>
<keyword evidence="4" id="KW-0804">Transcription</keyword>
<keyword evidence="3" id="KW-0238">DNA-binding</keyword>
<dbReference type="AlphaFoldDB" id="A0A0G2H4X2"/>
<dbReference type="PANTHER" id="PTHR47171">
    <property type="entry name" value="FARA-RELATED"/>
    <property type="match status" value="1"/>
</dbReference>
<feature type="compositionally biased region" description="Pro residues" evidence="6">
    <location>
        <begin position="664"/>
        <end position="676"/>
    </location>
</feature>
<comment type="caution">
    <text evidence="8">The sequence shown here is derived from an EMBL/GenBank/DDBJ whole genome shotgun (WGS) entry which is preliminary data.</text>
</comment>
<keyword evidence="2" id="KW-0805">Transcription regulation</keyword>
<feature type="compositionally biased region" description="Low complexity" evidence="6">
    <location>
        <begin position="677"/>
        <end position="692"/>
    </location>
</feature>
<feature type="region of interest" description="Disordered" evidence="6">
    <location>
        <begin position="598"/>
        <end position="618"/>
    </location>
</feature>
<protein>
    <submittedName>
        <fullName evidence="8">Putative fungal specific transcription factor</fullName>
    </submittedName>
</protein>
<gene>
    <name evidence="8" type="ORF">UCDDA912_g09782</name>
</gene>
<evidence type="ECO:0000256" key="5">
    <source>
        <dbReference type="ARBA" id="ARBA00023242"/>
    </source>
</evidence>
<evidence type="ECO:0000256" key="3">
    <source>
        <dbReference type="ARBA" id="ARBA00023125"/>
    </source>
</evidence>
<dbReference type="OrthoDB" id="10031947at2759"/>
<organism evidence="8 9">
    <name type="scientific">Diaporthe ampelina</name>
    <dbReference type="NCBI Taxonomy" id="1214573"/>
    <lineage>
        <taxon>Eukaryota</taxon>
        <taxon>Fungi</taxon>
        <taxon>Dikarya</taxon>
        <taxon>Ascomycota</taxon>
        <taxon>Pezizomycotina</taxon>
        <taxon>Sordariomycetes</taxon>
        <taxon>Sordariomycetidae</taxon>
        <taxon>Diaporthales</taxon>
        <taxon>Diaporthaceae</taxon>
        <taxon>Diaporthe</taxon>
    </lineage>
</organism>
<reference evidence="8 9" key="2">
    <citation type="submission" date="2015-05" db="EMBL/GenBank/DDBJ databases">
        <authorList>
            <person name="Morales-Cruz A."/>
            <person name="Amrine K.C."/>
            <person name="Cantu D."/>
        </authorList>
    </citation>
    <scope>NUCLEOTIDE SEQUENCE [LARGE SCALE GENOMIC DNA]</scope>
    <source>
        <strain evidence="8">DA912</strain>
    </source>
</reference>
<feature type="compositionally biased region" description="Polar residues" evidence="6">
    <location>
        <begin position="47"/>
        <end position="74"/>
    </location>
</feature>
<feature type="region of interest" description="Disordered" evidence="6">
    <location>
        <begin position="103"/>
        <end position="198"/>
    </location>
</feature>
<dbReference type="InterPro" id="IPR052073">
    <property type="entry name" value="Amide_Lactam_Regulators"/>
</dbReference>
<keyword evidence="9" id="KW-1185">Reference proteome</keyword>
<evidence type="ECO:0000256" key="6">
    <source>
        <dbReference type="SAM" id="MobiDB-lite"/>
    </source>
</evidence>
<dbReference type="InterPro" id="IPR007219">
    <property type="entry name" value="XnlR_reg_dom"/>
</dbReference>
<dbReference type="PANTHER" id="PTHR47171:SF6">
    <property type="entry name" value="SPECIFIC TRANSCRIPTION FACTOR, PUTATIVE (AFU_ORTHOLOGUE AFUA_2G06130)-RELATED"/>
    <property type="match status" value="1"/>
</dbReference>
<feature type="domain" description="Xylanolytic transcriptional activator regulatory" evidence="7">
    <location>
        <begin position="317"/>
        <end position="388"/>
    </location>
</feature>
<feature type="region of interest" description="Disordered" evidence="6">
    <location>
        <begin position="636"/>
        <end position="697"/>
    </location>
</feature>
<dbReference type="STRING" id="1214573.A0A0G2H4X2"/>
<dbReference type="EMBL" id="LCUC01000510">
    <property type="protein sequence ID" value="KKY30288.1"/>
    <property type="molecule type" value="Genomic_DNA"/>
</dbReference>
<dbReference type="GO" id="GO:0008270">
    <property type="term" value="F:zinc ion binding"/>
    <property type="evidence" value="ECO:0007669"/>
    <property type="project" value="InterPro"/>
</dbReference>
<dbReference type="CDD" id="cd12148">
    <property type="entry name" value="fungal_TF_MHR"/>
    <property type="match status" value="1"/>
</dbReference>
<evidence type="ECO:0000259" key="7">
    <source>
        <dbReference type="SMART" id="SM00906"/>
    </source>
</evidence>
<keyword evidence="5" id="KW-0539">Nucleus</keyword>
<keyword evidence="1" id="KW-0862">Zinc</keyword>
<evidence type="ECO:0000313" key="9">
    <source>
        <dbReference type="Proteomes" id="UP000034680"/>
    </source>
</evidence>
<name>A0A0G2H4X2_9PEZI</name>
<feature type="compositionally biased region" description="Basic and acidic residues" evidence="6">
    <location>
        <begin position="125"/>
        <end position="137"/>
    </location>
</feature>
<reference evidence="8 9" key="1">
    <citation type="submission" date="2015-05" db="EMBL/GenBank/DDBJ databases">
        <title>Distinctive expansion of gene families associated with plant cell wall degradation and secondary metabolism in the genomes of grapevine trunk pathogens.</title>
        <authorList>
            <person name="Lawrence D.P."/>
            <person name="Travadon R."/>
            <person name="Rolshausen P.E."/>
            <person name="Baumgartner K."/>
        </authorList>
    </citation>
    <scope>NUCLEOTIDE SEQUENCE [LARGE SCALE GENOMIC DNA]</scope>
    <source>
        <strain evidence="8">DA912</strain>
    </source>
</reference>
<evidence type="ECO:0000256" key="4">
    <source>
        <dbReference type="ARBA" id="ARBA00023163"/>
    </source>
</evidence>
<dbReference type="SMART" id="SM00906">
    <property type="entry name" value="Fungal_trans"/>
    <property type="match status" value="1"/>
</dbReference>
<proteinExistence type="predicted"/>
<dbReference type="Proteomes" id="UP000034680">
    <property type="component" value="Unassembled WGS sequence"/>
</dbReference>
<dbReference type="GO" id="GO:0003677">
    <property type="term" value="F:DNA binding"/>
    <property type="evidence" value="ECO:0007669"/>
    <property type="project" value="UniProtKB-KW"/>
</dbReference>
<sequence length="748" mass="80863">MAEPPQKRPVKFVASDQDDTPGPRFFADASHQKSIYAHLKPDPPQPESSGTSNRSGTLPNSPQSPEQNSGSSSAREVASQLIELSASRFVGDLSPESIFIEAASKIARDPSRRNPSDIGTWLPARRSDDEGDARREQSAPTQGREPAGSSRADDGPISLRTLSGRVASSPGSAGHRVDAPQSHDASEPARPLKRSTVYPPDEDYEHICAAYLDRFQPMWPILKVADIHATRRPKCVKDIIFRQAISIAACVEPSASEYLRLEPGGPILSFPDFQRPLSKSVFSFLDEQVLADRTDHIRALFLVFFYQPARASESDLPSLVFSQAMHYSVSIGIHLVGSGAQDERSKEAETLYCALWALDRMNAAFHGRPCLLHDRDTDRDLSECIAAQEEPGFRLLLNVCIMLDKVICLYRPRSKADETVVLPVFESMIMDAGADKAAPWIHTSVEIFYHAVSVLSCRQPSSAFAPSAPDQAHLPHPNINARRSLSADRIADAVSFALSFPTSPDRITVVPFVPYALALSLSVSYRKMRYSKIPLYRLRGKVRFKEIVGMLKKLGETFTCARVNAGLGEAILQEMDKTAKGLVSSGAAAAAAAAAATAAANSTTPSPTDARPASRKALPAEVTLGSKRNVYVREAERQRHGSAAATPRPIQAGQSPLQQLPTPNLQPGPGRPPPAPLAAAPGQGAVVAQQPGTTQPLPATALGDMLDVDIFGHFDPGFDLSTADAALSANLDMGFPQMWTTPWPNWPS</sequence>
<feature type="compositionally biased region" description="Basic and acidic residues" evidence="6">
    <location>
        <begin position="106"/>
        <end position="115"/>
    </location>
</feature>
<accession>A0A0G2H4X2</accession>
<feature type="region of interest" description="Disordered" evidence="6">
    <location>
        <begin position="1"/>
        <end position="78"/>
    </location>
</feature>
<dbReference type="GO" id="GO:0006351">
    <property type="term" value="P:DNA-templated transcription"/>
    <property type="evidence" value="ECO:0007669"/>
    <property type="project" value="InterPro"/>
</dbReference>
<evidence type="ECO:0000256" key="2">
    <source>
        <dbReference type="ARBA" id="ARBA00023015"/>
    </source>
</evidence>
<evidence type="ECO:0000313" key="8">
    <source>
        <dbReference type="EMBL" id="KKY30288.1"/>
    </source>
</evidence>